<protein>
    <recommendedName>
        <fullName evidence="3">Bacteriophage Mu GpT domain-containing protein</fullName>
    </recommendedName>
</protein>
<accession>A0A0F9ISY9</accession>
<evidence type="ECO:0000256" key="1">
    <source>
        <dbReference type="SAM" id="MobiDB-lite"/>
    </source>
</evidence>
<organism evidence="2">
    <name type="scientific">marine sediment metagenome</name>
    <dbReference type="NCBI Taxonomy" id="412755"/>
    <lineage>
        <taxon>unclassified sequences</taxon>
        <taxon>metagenomes</taxon>
        <taxon>ecological metagenomes</taxon>
    </lineage>
</organism>
<sequence length="364" mass="41306">MATKIANWARIDVGVINDHIEKLVQPGIRQHVMLAMMRKNGRITYNHGGKTSDWRIRQRRSTPEPYDDMNPRSFPRINRYRTVELPWRAYSLSEGFSKYEKLASKNKKTQLIDIVGNLLGDMTSDFNEFFHLELYNDGDATATNDRVHGLESMFTTSGSAITNSLCAAPSDTYGLVSTALGNFGGDWTPDSSNGYPTGEGDLLYNFFSPLIVNYTNTGWTAQTSTWSFTWREVLRYADTYMQQLNSTSPDIFLMTAEMLRQCKDSLEDKERLLIKSDSPVVELGFKAVQWEGIDMLAEYGCPSGACYGLPWKRMELRSMQSKLFMSESDHDITDLTNKLALDAWCNMRFTSPAYFCKLQAGNGN</sequence>
<reference evidence="2" key="1">
    <citation type="journal article" date="2015" name="Nature">
        <title>Complex archaea that bridge the gap between prokaryotes and eukaryotes.</title>
        <authorList>
            <person name="Spang A."/>
            <person name="Saw J.H."/>
            <person name="Jorgensen S.L."/>
            <person name="Zaremba-Niedzwiedzka K."/>
            <person name="Martijn J."/>
            <person name="Lind A.E."/>
            <person name="van Eijk R."/>
            <person name="Schleper C."/>
            <person name="Guy L."/>
            <person name="Ettema T.J."/>
        </authorList>
    </citation>
    <scope>NUCLEOTIDE SEQUENCE</scope>
</reference>
<feature type="region of interest" description="Disordered" evidence="1">
    <location>
        <begin position="48"/>
        <end position="70"/>
    </location>
</feature>
<gene>
    <name evidence="2" type="ORF">LCGC14_1541330</name>
</gene>
<proteinExistence type="predicted"/>
<comment type="caution">
    <text evidence="2">The sequence shown here is derived from an EMBL/GenBank/DDBJ whole genome shotgun (WGS) entry which is preliminary data.</text>
</comment>
<evidence type="ECO:0008006" key="3">
    <source>
        <dbReference type="Google" id="ProtNLM"/>
    </source>
</evidence>
<dbReference type="EMBL" id="LAZR01011670">
    <property type="protein sequence ID" value="KKM60488.1"/>
    <property type="molecule type" value="Genomic_DNA"/>
</dbReference>
<dbReference type="AlphaFoldDB" id="A0A0F9ISY9"/>
<name>A0A0F9ISY9_9ZZZZ</name>
<evidence type="ECO:0000313" key="2">
    <source>
        <dbReference type="EMBL" id="KKM60488.1"/>
    </source>
</evidence>